<dbReference type="AlphaFoldDB" id="A0A0D3CH85"/>
<feature type="domain" description="F-box associated beta-propeller type 1" evidence="1">
    <location>
        <begin position="1"/>
        <end position="59"/>
    </location>
</feature>
<dbReference type="InterPro" id="IPR006527">
    <property type="entry name" value="F-box-assoc_dom_typ1"/>
</dbReference>
<dbReference type="EnsemblPlants" id="Bo5g096970.1">
    <property type="protein sequence ID" value="Bo5g096970.1"/>
    <property type="gene ID" value="Bo5g096970"/>
</dbReference>
<organism evidence="2 3">
    <name type="scientific">Brassica oleracea var. oleracea</name>
    <dbReference type="NCBI Taxonomy" id="109376"/>
    <lineage>
        <taxon>Eukaryota</taxon>
        <taxon>Viridiplantae</taxon>
        <taxon>Streptophyta</taxon>
        <taxon>Embryophyta</taxon>
        <taxon>Tracheophyta</taxon>
        <taxon>Spermatophyta</taxon>
        <taxon>Magnoliopsida</taxon>
        <taxon>eudicotyledons</taxon>
        <taxon>Gunneridae</taxon>
        <taxon>Pentapetalae</taxon>
        <taxon>rosids</taxon>
        <taxon>malvids</taxon>
        <taxon>Brassicales</taxon>
        <taxon>Brassicaceae</taxon>
        <taxon>Brassiceae</taxon>
        <taxon>Brassica</taxon>
    </lineage>
</organism>
<sequence length="84" mass="9845">MDIWVTNKIDTDTALKWSKSFTLDLSDWFCLPISFLLDEEKKMALFYIKRETLHVVLANGHVAAKMMERQRQIDVVPPSVEFKD</sequence>
<accession>A0A0D3CH85</accession>
<keyword evidence="3" id="KW-1185">Reference proteome</keyword>
<protein>
    <recommendedName>
        <fullName evidence="1">F-box associated beta-propeller type 1 domain-containing protein</fullName>
    </recommendedName>
</protein>
<evidence type="ECO:0000313" key="2">
    <source>
        <dbReference type="EnsemblPlants" id="Bo5g096970.1"/>
    </source>
</evidence>
<dbReference type="HOGENOM" id="CLU_2530614_0_0_1"/>
<dbReference type="STRING" id="109376.A0A0D3CH85"/>
<evidence type="ECO:0000259" key="1">
    <source>
        <dbReference type="Pfam" id="PF07734"/>
    </source>
</evidence>
<dbReference type="Gramene" id="Bo5g096970.1">
    <property type="protein sequence ID" value="Bo5g096970.1"/>
    <property type="gene ID" value="Bo5g096970"/>
</dbReference>
<proteinExistence type="predicted"/>
<reference evidence="2 3" key="1">
    <citation type="journal article" date="2014" name="Genome Biol.">
        <title>Transcriptome and methylome profiling reveals relics of genome dominance in the mesopolyploid Brassica oleracea.</title>
        <authorList>
            <person name="Parkin I.A."/>
            <person name="Koh C."/>
            <person name="Tang H."/>
            <person name="Robinson S.J."/>
            <person name="Kagale S."/>
            <person name="Clarke W.E."/>
            <person name="Town C.D."/>
            <person name="Nixon J."/>
            <person name="Krishnakumar V."/>
            <person name="Bidwell S.L."/>
            <person name="Denoeud F."/>
            <person name="Belcram H."/>
            <person name="Links M.G."/>
            <person name="Just J."/>
            <person name="Clarke C."/>
            <person name="Bender T."/>
            <person name="Huebert T."/>
            <person name="Mason A.S."/>
            <person name="Pires J.C."/>
            <person name="Barker G."/>
            <person name="Moore J."/>
            <person name="Walley P.G."/>
            <person name="Manoli S."/>
            <person name="Batley J."/>
            <person name="Edwards D."/>
            <person name="Nelson M.N."/>
            <person name="Wang X."/>
            <person name="Paterson A.H."/>
            <person name="King G."/>
            <person name="Bancroft I."/>
            <person name="Chalhoub B."/>
            <person name="Sharpe A.G."/>
        </authorList>
    </citation>
    <scope>NUCLEOTIDE SEQUENCE</scope>
    <source>
        <strain evidence="2 3">cv. TO1000</strain>
    </source>
</reference>
<dbReference type="Pfam" id="PF07734">
    <property type="entry name" value="FBA_1"/>
    <property type="match status" value="1"/>
</dbReference>
<evidence type="ECO:0000313" key="3">
    <source>
        <dbReference type="Proteomes" id="UP000032141"/>
    </source>
</evidence>
<dbReference type="Proteomes" id="UP000032141">
    <property type="component" value="Chromosome C5"/>
</dbReference>
<name>A0A0D3CH85_BRAOL</name>
<reference evidence="2" key="2">
    <citation type="submission" date="2015-03" db="UniProtKB">
        <authorList>
            <consortium name="EnsemblPlants"/>
        </authorList>
    </citation>
    <scope>IDENTIFICATION</scope>
</reference>